<dbReference type="PANTHER" id="PTHR33116">
    <property type="entry name" value="REVERSE TRANSCRIPTASE ZINC-BINDING DOMAIN-CONTAINING PROTEIN-RELATED-RELATED"/>
    <property type="match status" value="1"/>
</dbReference>
<evidence type="ECO:0000259" key="2">
    <source>
        <dbReference type="Pfam" id="PF13966"/>
    </source>
</evidence>
<evidence type="ECO:0000313" key="4">
    <source>
        <dbReference type="Proteomes" id="UP001172457"/>
    </source>
</evidence>
<feature type="region of interest" description="Disordered" evidence="1">
    <location>
        <begin position="1"/>
        <end position="24"/>
    </location>
</feature>
<dbReference type="EMBL" id="JARYMX010000001">
    <property type="protein sequence ID" value="KAJ9565573.1"/>
    <property type="molecule type" value="Genomic_DNA"/>
</dbReference>
<name>A0AA38TR59_9ASTR</name>
<dbReference type="AlphaFoldDB" id="A0AA38TR59"/>
<accession>A0AA38TR59</accession>
<dbReference type="InterPro" id="IPR026960">
    <property type="entry name" value="RVT-Znf"/>
</dbReference>
<feature type="domain" description="Reverse transcriptase zinc-binding" evidence="2">
    <location>
        <begin position="243"/>
        <end position="327"/>
    </location>
</feature>
<dbReference type="PANTHER" id="PTHR33116:SF78">
    <property type="entry name" value="OS12G0587133 PROTEIN"/>
    <property type="match status" value="1"/>
</dbReference>
<dbReference type="Proteomes" id="UP001172457">
    <property type="component" value="Chromosome 1"/>
</dbReference>
<protein>
    <recommendedName>
        <fullName evidence="2">Reverse transcriptase zinc-binding domain-containing protein</fullName>
    </recommendedName>
</protein>
<comment type="caution">
    <text evidence="3">The sequence shown here is derived from an EMBL/GenBank/DDBJ whole genome shotgun (WGS) entry which is preliminary data.</text>
</comment>
<sequence length="433" mass="49624">MVGGVRVRDGAGGEHGGDDEDGGDEAMVMKTTGWWRRFILLFFWGSANDRKKISWVAWDVTLNNRCKGGLGIGSLKAQNIALLTKWWWRYKTEENALWRRVISAIHGEDGKLGQVTTPKGNWSTIASINRSTEKANLSLSSLFSKSLGRGTKTRFWQDVWCDEGSLADRFPRLAALDKDKDCTIADRITETSQGKVFTWEWRRHLRGERDLSDLATVRNLCERIKLGDEDERWNWELETDGIYSVSSLHYALDDMCLGRSGVRTTWNKIVPIKTRILMWRTKLNRIPTKSNLVRRGISLENDFCPLCNSSPETTMHLFVDCDRTKEVRRVLNTWWKIFSVDGSSLDSLLSQTTQSTGVHGDRSKTETLKEVVLHAYLGAIWRNRNETVFNQASFIPSRVANDIQAEAFLWFRYRSNLGCGISWLDWCCTSFLM</sequence>
<evidence type="ECO:0000256" key="1">
    <source>
        <dbReference type="SAM" id="MobiDB-lite"/>
    </source>
</evidence>
<organism evidence="3 4">
    <name type="scientific">Centaurea solstitialis</name>
    <name type="common">yellow star-thistle</name>
    <dbReference type="NCBI Taxonomy" id="347529"/>
    <lineage>
        <taxon>Eukaryota</taxon>
        <taxon>Viridiplantae</taxon>
        <taxon>Streptophyta</taxon>
        <taxon>Embryophyta</taxon>
        <taxon>Tracheophyta</taxon>
        <taxon>Spermatophyta</taxon>
        <taxon>Magnoliopsida</taxon>
        <taxon>eudicotyledons</taxon>
        <taxon>Gunneridae</taxon>
        <taxon>Pentapetalae</taxon>
        <taxon>asterids</taxon>
        <taxon>campanulids</taxon>
        <taxon>Asterales</taxon>
        <taxon>Asteraceae</taxon>
        <taxon>Carduoideae</taxon>
        <taxon>Cardueae</taxon>
        <taxon>Centaureinae</taxon>
        <taxon>Centaurea</taxon>
    </lineage>
</organism>
<dbReference type="Pfam" id="PF13966">
    <property type="entry name" value="zf-RVT"/>
    <property type="match status" value="1"/>
</dbReference>
<gene>
    <name evidence="3" type="ORF">OSB04_001539</name>
</gene>
<reference evidence="3" key="1">
    <citation type="submission" date="2023-03" db="EMBL/GenBank/DDBJ databases">
        <title>Chromosome-scale reference genome and RAD-based genetic map of yellow starthistle (Centaurea solstitialis) reveal putative structural variation and QTLs associated with invader traits.</title>
        <authorList>
            <person name="Reatini B."/>
            <person name="Cang F.A."/>
            <person name="Jiang Q."/>
            <person name="Mckibben M.T.W."/>
            <person name="Barker M.S."/>
            <person name="Rieseberg L.H."/>
            <person name="Dlugosch K.M."/>
        </authorList>
    </citation>
    <scope>NUCLEOTIDE SEQUENCE</scope>
    <source>
        <strain evidence="3">CAN-66</strain>
        <tissue evidence="3">Leaf</tissue>
    </source>
</reference>
<evidence type="ECO:0000313" key="3">
    <source>
        <dbReference type="EMBL" id="KAJ9565573.1"/>
    </source>
</evidence>
<feature type="compositionally biased region" description="Basic and acidic residues" evidence="1">
    <location>
        <begin position="1"/>
        <end position="16"/>
    </location>
</feature>
<proteinExistence type="predicted"/>
<keyword evidence="4" id="KW-1185">Reference proteome</keyword>